<gene>
    <name evidence="3" type="ORF">Mucpa_2648</name>
</gene>
<feature type="transmembrane region" description="Helical" evidence="1">
    <location>
        <begin position="76"/>
        <end position="99"/>
    </location>
</feature>
<dbReference type="InterPro" id="IPR037682">
    <property type="entry name" value="TonB_C"/>
</dbReference>
<evidence type="ECO:0000313" key="4">
    <source>
        <dbReference type="Proteomes" id="UP000002774"/>
    </source>
</evidence>
<keyword evidence="1" id="KW-0812">Transmembrane</keyword>
<keyword evidence="1" id="KW-0472">Membrane</keyword>
<dbReference type="AlphaFoldDB" id="H1Y4H8"/>
<dbReference type="HOGENOM" id="CLU_049705_1_0_10"/>
<accession>H1Y4H8</accession>
<dbReference type="Gene3D" id="2.60.40.1120">
    <property type="entry name" value="Carboxypeptidase-like, regulatory domain"/>
    <property type="match status" value="1"/>
</dbReference>
<dbReference type="GO" id="GO:0055085">
    <property type="term" value="P:transmembrane transport"/>
    <property type="evidence" value="ECO:0007669"/>
    <property type="project" value="InterPro"/>
</dbReference>
<dbReference type="OrthoDB" id="1112758at2"/>
<dbReference type="eggNOG" id="COG0810">
    <property type="taxonomic scope" value="Bacteria"/>
</dbReference>
<dbReference type="SUPFAM" id="SSF49464">
    <property type="entry name" value="Carboxypeptidase regulatory domain-like"/>
    <property type="match status" value="1"/>
</dbReference>
<sequence length="397" mass="43420">MSVNKTDISQQIKKYLNGELNAKEMHALEKEAQNDPFLMDALEGYDIIGADQEANLEEIKDLFNERVNPTERRSLVLWRILPIAASVLIALSIGLIWFLPRNDEPKAPIAQTLHKIENDKPVVDKQQQPASQANTQIVKEIQTETAPVKENPAATQRIASHQHKTKLNANGATAGHAETTDQPAQTIAQVLANRAQSLEIQNTAPAVPVKPVDKKISGIITDPTGHALSGVKIAVKGTPLTAVTDANGAFTITELPAQGTLSIAYAGYETRQVPLNNTDSIKVVLKESATELATVSVPGYVDDDKPSHQSHPLMGWKAFRDYLRKNAVMPDGETGRVKLAFKVSADGSIKGIRVIRGKSDAMNQKAMELVLNGPEWKGMDESKELKLKIRFRRAKSV</sequence>
<evidence type="ECO:0000313" key="3">
    <source>
        <dbReference type="EMBL" id="EHQ26762.1"/>
    </source>
</evidence>
<keyword evidence="4" id="KW-1185">Reference proteome</keyword>
<keyword evidence="1" id="KW-1133">Transmembrane helix</keyword>
<dbReference type="STRING" id="714943.Mucpa_2648"/>
<dbReference type="EMBL" id="CM001403">
    <property type="protein sequence ID" value="EHQ26762.1"/>
    <property type="molecule type" value="Genomic_DNA"/>
</dbReference>
<evidence type="ECO:0000256" key="1">
    <source>
        <dbReference type="SAM" id="Phobius"/>
    </source>
</evidence>
<protein>
    <submittedName>
        <fullName evidence="3">TonB family protein</fullName>
    </submittedName>
</protein>
<dbReference type="Pfam" id="PF13715">
    <property type="entry name" value="CarbopepD_reg_2"/>
    <property type="match status" value="1"/>
</dbReference>
<feature type="domain" description="TonB C-terminal" evidence="2">
    <location>
        <begin position="332"/>
        <end position="380"/>
    </location>
</feature>
<dbReference type="InterPro" id="IPR008969">
    <property type="entry name" value="CarboxyPept-like_regulatory"/>
</dbReference>
<name>H1Y4H8_9SPHI</name>
<reference evidence="3" key="1">
    <citation type="submission" date="2011-09" db="EMBL/GenBank/DDBJ databases">
        <title>The permanent draft genome of Mucilaginibacter paludis DSM 18603.</title>
        <authorList>
            <consortium name="US DOE Joint Genome Institute (JGI-PGF)"/>
            <person name="Lucas S."/>
            <person name="Han J."/>
            <person name="Lapidus A."/>
            <person name="Bruce D."/>
            <person name="Goodwin L."/>
            <person name="Pitluck S."/>
            <person name="Peters L."/>
            <person name="Kyrpides N."/>
            <person name="Mavromatis K."/>
            <person name="Ivanova N."/>
            <person name="Mikhailova N."/>
            <person name="Held B."/>
            <person name="Detter J.C."/>
            <person name="Tapia R."/>
            <person name="Han C."/>
            <person name="Land M."/>
            <person name="Hauser L."/>
            <person name="Markowitz V."/>
            <person name="Cheng J.-F."/>
            <person name="Hugenholtz P."/>
            <person name="Woyke T."/>
            <person name="Wu D."/>
            <person name="Tindall B."/>
            <person name="Brambilla E."/>
            <person name="Klenk H.-P."/>
            <person name="Eisen J.A."/>
        </authorList>
    </citation>
    <scope>NUCLEOTIDE SEQUENCE [LARGE SCALE GENOMIC DNA]</scope>
    <source>
        <strain evidence="3">DSM 18603</strain>
    </source>
</reference>
<dbReference type="RefSeq" id="WP_008506938.1">
    <property type="nucleotide sequence ID" value="NZ_CM001403.1"/>
</dbReference>
<dbReference type="Gene3D" id="3.30.1150.10">
    <property type="match status" value="1"/>
</dbReference>
<dbReference type="Proteomes" id="UP000002774">
    <property type="component" value="Chromosome"/>
</dbReference>
<proteinExistence type="predicted"/>
<dbReference type="Pfam" id="PF03544">
    <property type="entry name" value="TonB_C"/>
    <property type="match status" value="1"/>
</dbReference>
<organism evidence="3 4">
    <name type="scientific">Mucilaginibacter paludis DSM 18603</name>
    <dbReference type="NCBI Taxonomy" id="714943"/>
    <lineage>
        <taxon>Bacteria</taxon>
        <taxon>Pseudomonadati</taxon>
        <taxon>Bacteroidota</taxon>
        <taxon>Sphingobacteriia</taxon>
        <taxon>Sphingobacteriales</taxon>
        <taxon>Sphingobacteriaceae</taxon>
        <taxon>Mucilaginibacter</taxon>
    </lineage>
</organism>
<evidence type="ECO:0000259" key="2">
    <source>
        <dbReference type="Pfam" id="PF03544"/>
    </source>
</evidence>